<gene>
    <name evidence="1" type="ORF">OUZ56_024861</name>
</gene>
<reference evidence="1 2" key="1">
    <citation type="journal article" date="2023" name="Nucleic Acids Res.">
        <title>The hologenome of Daphnia magna reveals possible DNA methylation and microbiome-mediated evolution of the host genome.</title>
        <authorList>
            <person name="Chaturvedi A."/>
            <person name="Li X."/>
            <person name="Dhandapani V."/>
            <person name="Marshall H."/>
            <person name="Kissane S."/>
            <person name="Cuenca-Cambronero M."/>
            <person name="Asole G."/>
            <person name="Calvet F."/>
            <person name="Ruiz-Romero M."/>
            <person name="Marangio P."/>
            <person name="Guigo R."/>
            <person name="Rago D."/>
            <person name="Mirbahai L."/>
            <person name="Eastwood N."/>
            <person name="Colbourne J.K."/>
            <person name="Zhou J."/>
            <person name="Mallon E."/>
            <person name="Orsini L."/>
        </authorList>
    </citation>
    <scope>NUCLEOTIDE SEQUENCE [LARGE SCALE GENOMIC DNA]</scope>
    <source>
        <strain evidence="1">LRV0_1</strain>
    </source>
</reference>
<dbReference type="Proteomes" id="UP001234178">
    <property type="component" value="Unassembled WGS sequence"/>
</dbReference>
<proteinExistence type="predicted"/>
<accession>A0ABQ9ZI74</accession>
<keyword evidence="2" id="KW-1185">Reference proteome</keyword>
<name>A0ABQ9ZI74_9CRUS</name>
<evidence type="ECO:0000313" key="2">
    <source>
        <dbReference type="Proteomes" id="UP001234178"/>
    </source>
</evidence>
<protein>
    <submittedName>
        <fullName evidence="1">Uncharacterized protein</fullName>
    </submittedName>
</protein>
<organism evidence="1 2">
    <name type="scientific">Daphnia magna</name>
    <dbReference type="NCBI Taxonomy" id="35525"/>
    <lineage>
        <taxon>Eukaryota</taxon>
        <taxon>Metazoa</taxon>
        <taxon>Ecdysozoa</taxon>
        <taxon>Arthropoda</taxon>
        <taxon>Crustacea</taxon>
        <taxon>Branchiopoda</taxon>
        <taxon>Diplostraca</taxon>
        <taxon>Cladocera</taxon>
        <taxon>Anomopoda</taxon>
        <taxon>Daphniidae</taxon>
        <taxon>Daphnia</taxon>
    </lineage>
</organism>
<sequence>MNQRLKYYLSFWGTDVIPIYNTVVPAVNIIYHPWLCGSVSAWVAEDLESISTFENNLLKIIDTQTDTQTDIHCQFFKCGHKTNCLQNLSPSNQQTVSLISLGLEYFNVSRTGEDSYH</sequence>
<comment type="caution">
    <text evidence="1">The sequence shown here is derived from an EMBL/GenBank/DDBJ whole genome shotgun (WGS) entry which is preliminary data.</text>
</comment>
<evidence type="ECO:0000313" key="1">
    <source>
        <dbReference type="EMBL" id="KAK4012622.1"/>
    </source>
</evidence>
<dbReference type="EMBL" id="JAOYFB010000004">
    <property type="protein sequence ID" value="KAK4012622.1"/>
    <property type="molecule type" value="Genomic_DNA"/>
</dbReference>